<dbReference type="GO" id="GO:0035658">
    <property type="term" value="C:Mon1-Ccz1 complex"/>
    <property type="evidence" value="ECO:0007669"/>
    <property type="project" value="InterPro"/>
</dbReference>
<dbReference type="STRING" id="29172.A0A0D8XZV9"/>
<evidence type="ECO:0000259" key="3">
    <source>
        <dbReference type="Pfam" id="PF19032"/>
    </source>
</evidence>
<feature type="domain" description="CCZ1/INTU/HSP4 first Longin" evidence="2">
    <location>
        <begin position="33"/>
        <end position="157"/>
    </location>
</feature>
<dbReference type="PANTHER" id="PTHR13056">
    <property type="entry name" value="VACUOLAR FUSION PROTEIN CCZ1 HOMOLOG-RELATED"/>
    <property type="match status" value="1"/>
</dbReference>
<dbReference type="InterPro" id="IPR043989">
    <property type="entry name" value="CCZ1/INTU/HSP4_longin_3"/>
</dbReference>
<reference evidence="5 6" key="1">
    <citation type="submission" date="2013-11" db="EMBL/GenBank/DDBJ databases">
        <title>Draft genome of the bovine lungworm Dictyocaulus viviparus.</title>
        <authorList>
            <person name="Mitreva M."/>
        </authorList>
    </citation>
    <scope>NUCLEOTIDE SEQUENCE [LARGE SCALE GENOMIC DNA]</scope>
    <source>
        <strain evidence="5 6">HannoverDv2000</strain>
    </source>
</reference>
<organism evidence="5 6">
    <name type="scientific">Dictyocaulus viviparus</name>
    <name type="common">Bovine lungworm</name>
    <dbReference type="NCBI Taxonomy" id="29172"/>
    <lineage>
        <taxon>Eukaryota</taxon>
        <taxon>Metazoa</taxon>
        <taxon>Ecdysozoa</taxon>
        <taxon>Nematoda</taxon>
        <taxon>Chromadorea</taxon>
        <taxon>Rhabditida</taxon>
        <taxon>Rhabditina</taxon>
        <taxon>Rhabditomorpha</taxon>
        <taxon>Strongyloidea</taxon>
        <taxon>Metastrongylidae</taxon>
        <taxon>Dictyocaulus</taxon>
    </lineage>
</organism>
<evidence type="ECO:0000259" key="2">
    <source>
        <dbReference type="Pfam" id="PF19031"/>
    </source>
</evidence>
<dbReference type="Proteomes" id="UP000053766">
    <property type="component" value="Unassembled WGS sequence"/>
</dbReference>
<dbReference type="EMBL" id="KN716239">
    <property type="protein sequence ID" value="KJH49299.1"/>
    <property type="molecule type" value="Genomic_DNA"/>
</dbReference>
<accession>A0A0D8XZV9</accession>
<dbReference type="OrthoDB" id="240546at2759"/>
<reference evidence="6" key="2">
    <citation type="journal article" date="2016" name="Sci. Rep.">
        <title>Dictyocaulus viviparus genome, variome and transcriptome elucidate lungworm biology and support future intervention.</title>
        <authorList>
            <person name="McNulty S.N."/>
            <person name="Strube C."/>
            <person name="Rosa B.A."/>
            <person name="Martin J.C."/>
            <person name="Tyagi R."/>
            <person name="Choi Y.J."/>
            <person name="Wang Q."/>
            <person name="Hallsworth Pepin K."/>
            <person name="Zhang X."/>
            <person name="Ozersky P."/>
            <person name="Wilson R.K."/>
            <person name="Sternberg P.W."/>
            <person name="Gasser R.B."/>
            <person name="Mitreva M."/>
        </authorList>
    </citation>
    <scope>NUCLEOTIDE SEQUENCE [LARGE SCALE GENOMIC DNA]</scope>
    <source>
        <strain evidence="6">HannoverDv2000</strain>
    </source>
</reference>
<name>A0A0D8XZV9_DICVI</name>
<evidence type="ECO:0000313" key="5">
    <source>
        <dbReference type="EMBL" id="KJH49299.1"/>
    </source>
</evidence>
<evidence type="ECO:0000313" key="6">
    <source>
        <dbReference type="Proteomes" id="UP000053766"/>
    </source>
</evidence>
<proteinExistence type="inferred from homology"/>
<keyword evidence="6" id="KW-1185">Reference proteome</keyword>
<evidence type="ECO:0000259" key="4">
    <source>
        <dbReference type="Pfam" id="PF19033"/>
    </source>
</evidence>
<dbReference type="Pfam" id="PF19031">
    <property type="entry name" value="Intu_longin_1"/>
    <property type="match status" value="1"/>
</dbReference>
<dbReference type="InterPro" id="IPR013176">
    <property type="entry name" value="Ccz1"/>
</dbReference>
<dbReference type="GO" id="GO:0016192">
    <property type="term" value="P:vesicle-mediated transport"/>
    <property type="evidence" value="ECO:0007669"/>
    <property type="project" value="InterPro"/>
</dbReference>
<dbReference type="AlphaFoldDB" id="A0A0D8XZV9"/>
<evidence type="ECO:0000256" key="1">
    <source>
        <dbReference type="ARBA" id="ARBA00005352"/>
    </source>
</evidence>
<dbReference type="Pfam" id="PF19033">
    <property type="entry name" value="Intu_longin_3"/>
    <property type="match status" value="1"/>
</dbReference>
<dbReference type="PANTHER" id="PTHR13056:SF0">
    <property type="entry name" value="VACUOLAR FUSION PROTEIN CCZ1 HOMOLOG-RELATED"/>
    <property type="match status" value="1"/>
</dbReference>
<comment type="similarity">
    <text evidence="1">Belongs to the CCZ1 family.</text>
</comment>
<sequence>MPSGPFINPMYIIAPTPPNEDEVDMWIRLPDILDFFFVAHPPSGRREGEEHERIMYFYPKEESLDRQTELTGFAEAVVNFTDNFSDPKSRKKKPEYPHRTVSTQKTEHVYIQVENCEFLIGLSLSKIQCTAVDYFIFTPTIQNVLVDVYKMFRLFFGDFSSFRKNDQQKFKERLEYFFGRYLPLMKLHKMPILDYLSGAAYLRLDGPTYLNVVTMSSEFIDEFPDIQKLLVLYQDKLLYYTVSRRDIPSIFRYLTQSLLPLTIGDELEHQSGSPHGRFLRGPSDLDEDTPLVGSDALPTVYLHGCDEEEEDNKELVKHHMMVYRSSNATLCMFTDQEVTRQIMRNIDAYLQVELYTVATEIGDSISKEDLSEPTVLDFHYIYFNPASLSLNSSFTDCSATKKPSFPPIEIVKMLCTSMQSFFLDSEDFGECSTKSDDDWWIVLKKVFLFVNARLLCLLIPPSTSQHSLADVQARTAAIVKTHFEDIFFT</sequence>
<dbReference type="Pfam" id="PF19032">
    <property type="entry name" value="Intu_longin_2"/>
    <property type="match status" value="1"/>
</dbReference>
<feature type="domain" description="CCZ1/INTU second Longin" evidence="3">
    <location>
        <begin position="226"/>
        <end position="347"/>
    </location>
</feature>
<feature type="domain" description="CCZ1/INTU/HPS4 third Longin" evidence="4">
    <location>
        <begin position="377"/>
        <end position="445"/>
    </location>
</feature>
<gene>
    <name evidence="5" type="ORF">DICVIV_04563</name>
</gene>
<dbReference type="InterPro" id="IPR043988">
    <property type="entry name" value="CCZ1/INTU_longin_2"/>
</dbReference>
<dbReference type="InterPro" id="IPR043987">
    <property type="entry name" value="CCZ1/INTU/HSP4_longin_1"/>
</dbReference>
<protein>
    <recommendedName>
        <fullName evidence="7">CCZ1/INTU/HSP4 first Longin domain-containing protein</fullName>
    </recommendedName>
</protein>
<evidence type="ECO:0008006" key="7">
    <source>
        <dbReference type="Google" id="ProtNLM"/>
    </source>
</evidence>